<dbReference type="EMBL" id="MFLY01000046">
    <property type="protein sequence ID" value="OGG72508.1"/>
    <property type="molecule type" value="Genomic_DNA"/>
</dbReference>
<keyword evidence="1" id="KW-1133">Transmembrane helix</keyword>
<evidence type="ECO:0000313" key="3">
    <source>
        <dbReference type="Proteomes" id="UP000177306"/>
    </source>
</evidence>
<name>A0A1F6EFU1_9BACT</name>
<protein>
    <submittedName>
        <fullName evidence="2">Uncharacterized protein</fullName>
    </submittedName>
</protein>
<gene>
    <name evidence="2" type="ORF">A3A38_04080</name>
</gene>
<keyword evidence="1" id="KW-0472">Membrane</keyword>
<feature type="transmembrane region" description="Helical" evidence="1">
    <location>
        <begin position="12"/>
        <end position="33"/>
    </location>
</feature>
<keyword evidence="1" id="KW-0812">Transmembrane</keyword>
<organism evidence="2 3">
    <name type="scientific">Candidatus Kaiserbacteria bacterium RIFCSPLOWO2_01_FULL_53_17</name>
    <dbReference type="NCBI Taxonomy" id="1798511"/>
    <lineage>
        <taxon>Bacteria</taxon>
        <taxon>Candidatus Kaiseribacteriota</taxon>
    </lineage>
</organism>
<evidence type="ECO:0000313" key="2">
    <source>
        <dbReference type="EMBL" id="OGG72508.1"/>
    </source>
</evidence>
<accession>A0A1F6EFU1</accession>
<dbReference type="AlphaFoldDB" id="A0A1F6EFU1"/>
<reference evidence="2 3" key="1">
    <citation type="journal article" date="2016" name="Nat. Commun.">
        <title>Thousands of microbial genomes shed light on interconnected biogeochemical processes in an aquifer system.</title>
        <authorList>
            <person name="Anantharaman K."/>
            <person name="Brown C.T."/>
            <person name="Hug L.A."/>
            <person name="Sharon I."/>
            <person name="Castelle C.J."/>
            <person name="Probst A.J."/>
            <person name="Thomas B.C."/>
            <person name="Singh A."/>
            <person name="Wilkins M.J."/>
            <person name="Karaoz U."/>
            <person name="Brodie E.L."/>
            <person name="Williams K.H."/>
            <person name="Hubbard S.S."/>
            <person name="Banfield J.F."/>
        </authorList>
    </citation>
    <scope>NUCLEOTIDE SEQUENCE [LARGE SCALE GENOMIC DNA]</scope>
</reference>
<comment type="caution">
    <text evidence="2">The sequence shown here is derived from an EMBL/GenBank/DDBJ whole genome shotgun (WGS) entry which is preliminary data.</text>
</comment>
<proteinExistence type="predicted"/>
<sequence length="267" mass="29918">MGMQRLSFGANVVLLILAAFLTGVAVVVVSIFAGDEYKSRVLQIETSGVSLDRSSACASPPDGYICVSNLMGSTESYYVLNASVRDDFLEGWESRIWVIENTESVLSYINYGIPPGWTRNQPLEEYYVNGHREWVRLNAQGDAGPRAVAWMNLHVLSPEDVSDAAYRAMIAAEYSHYTLEFLRERPGNYRRIARWHGTYTSWDLTQSYQLELVHFRDMTDGTVYAVDVMWDDSLTELLTPVIVAMIQSLYLSFDEGFGTGAGNAYGP</sequence>
<evidence type="ECO:0000256" key="1">
    <source>
        <dbReference type="SAM" id="Phobius"/>
    </source>
</evidence>
<dbReference type="Proteomes" id="UP000177306">
    <property type="component" value="Unassembled WGS sequence"/>
</dbReference>